<gene>
    <name evidence="5" type="ORF">METZ01_LOCUS344789</name>
</gene>
<sequence length="98" mass="10739">MILARRDCSKRVRGTRYTAVDLFAGCGGLSLGLEWAGFEVLLANEKHPDACTTYRANHPHVDLLQGEIQDVTNDEFRRKINSVLGDSDKLTLVAGGPP</sequence>
<dbReference type="PANTHER" id="PTHR10629:SF52">
    <property type="entry name" value="DNA (CYTOSINE-5)-METHYLTRANSFERASE 1"/>
    <property type="match status" value="1"/>
</dbReference>
<dbReference type="GO" id="GO:0032259">
    <property type="term" value="P:methylation"/>
    <property type="evidence" value="ECO:0007669"/>
    <property type="project" value="UniProtKB-KW"/>
</dbReference>
<dbReference type="InterPro" id="IPR001525">
    <property type="entry name" value="C5_MeTfrase"/>
</dbReference>
<dbReference type="GO" id="GO:0044027">
    <property type="term" value="P:negative regulation of gene expression via chromosomal CpG island methylation"/>
    <property type="evidence" value="ECO:0007669"/>
    <property type="project" value="TreeGrafter"/>
</dbReference>
<accession>A0A382R450</accession>
<evidence type="ECO:0000256" key="3">
    <source>
        <dbReference type="ARBA" id="ARBA00022679"/>
    </source>
</evidence>
<evidence type="ECO:0000313" key="5">
    <source>
        <dbReference type="EMBL" id="SVC91935.1"/>
    </source>
</evidence>
<dbReference type="InterPro" id="IPR050390">
    <property type="entry name" value="C5-Methyltransferase"/>
</dbReference>
<evidence type="ECO:0000256" key="2">
    <source>
        <dbReference type="ARBA" id="ARBA00022603"/>
    </source>
</evidence>
<feature type="non-terminal residue" evidence="5">
    <location>
        <position position="98"/>
    </location>
</feature>
<dbReference type="PANTHER" id="PTHR10629">
    <property type="entry name" value="CYTOSINE-SPECIFIC METHYLTRANSFERASE"/>
    <property type="match status" value="1"/>
</dbReference>
<dbReference type="Gene3D" id="3.40.50.150">
    <property type="entry name" value="Vaccinia Virus protein VP39"/>
    <property type="match status" value="1"/>
</dbReference>
<protein>
    <recommendedName>
        <fullName evidence="1">DNA (cytosine-5-)-methyltransferase</fullName>
        <ecNumber evidence="1">2.1.1.37</ecNumber>
    </recommendedName>
</protein>
<dbReference type="GO" id="GO:0003886">
    <property type="term" value="F:DNA (cytosine-5-)-methyltransferase activity"/>
    <property type="evidence" value="ECO:0007669"/>
    <property type="project" value="UniProtKB-EC"/>
</dbReference>
<dbReference type="PROSITE" id="PS51679">
    <property type="entry name" value="SAM_MT_C5"/>
    <property type="match status" value="1"/>
</dbReference>
<evidence type="ECO:0000256" key="1">
    <source>
        <dbReference type="ARBA" id="ARBA00011975"/>
    </source>
</evidence>
<dbReference type="InterPro" id="IPR029063">
    <property type="entry name" value="SAM-dependent_MTases_sf"/>
</dbReference>
<dbReference type="EC" id="2.1.1.37" evidence="1"/>
<evidence type="ECO:0000256" key="4">
    <source>
        <dbReference type="ARBA" id="ARBA00022691"/>
    </source>
</evidence>
<keyword evidence="3" id="KW-0808">Transferase</keyword>
<dbReference type="Pfam" id="PF00145">
    <property type="entry name" value="DNA_methylase"/>
    <property type="match status" value="1"/>
</dbReference>
<dbReference type="EMBL" id="UINC01118665">
    <property type="protein sequence ID" value="SVC91935.1"/>
    <property type="molecule type" value="Genomic_DNA"/>
</dbReference>
<name>A0A382R450_9ZZZZ</name>
<dbReference type="AlphaFoldDB" id="A0A382R450"/>
<dbReference type="GO" id="GO:0003677">
    <property type="term" value="F:DNA binding"/>
    <property type="evidence" value="ECO:0007669"/>
    <property type="project" value="TreeGrafter"/>
</dbReference>
<keyword evidence="4" id="KW-0949">S-adenosyl-L-methionine</keyword>
<reference evidence="5" key="1">
    <citation type="submission" date="2018-05" db="EMBL/GenBank/DDBJ databases">
        <authorList>
            <person name="Lanie J.A."/>
            <person name="Ng W.-L."/>
            <person name="Kazmierczak K.M."/>
            <person name="Andrzejewski T.M."/>
            <person name="Davidsen T.M."/>
            <person name="Wayne K.J."/>
            <person name="Tettelin H."/>
            <person name="Glass J.I."/>
            <person name="Rusch D."/>
            <person name="Podicherti R."/>
            <person name="Tsui H.-C.T."/>
            <person name="Winkler M.E."/>
        </authorList>
    </citation>
    <scope>NUCLEOTIDE SEQUENCE</scope>
</reference>
<dbReference type="SUPFAM" id="SSF53335">
    <property type="entry name" value="S-adenosyl-L-methionine-dependent methyltransferases"/>
    <property type="match status" value="1"/>
</dbReference>
<keyword evidence="2" id="KW-0489">Methyltransferase</keyword>
<proteinExistence type="predicted"/>
<organism evidence="5">
    <name type="scientific">marine metagenome</name>
    <dbReference type="NCBI Taxonomy" id="408172"/>
    <lineage>
        <taxon>unclassified sequences</taxon>
        <taxon>metagenomes</taxon>
        <taxon>ecological metagenomes</taxon>
    </lineage>
</organism>